<dbReference type="Proteomes" id="UP000027195">
    <property type="component" value="Unassembled WGS sequence"/>
</dbReference>
<proteinExistence type="predicted"/>
<evidence type="ECO:0000313" key="2">
    <source>
        <dbReference type="Proteomes" id="UP000027195"/>
    </source>
</evidence>
<dbReference type="OrthoDB" id="65434at2759"/>
<protein>
    <recommendedName>
        <fullName evidence="3">Aminotransferase class I/classII domain-containing protein</fullName>
    </recommendedName>
</protein>
<dbReference type="AlphaFoldDB" id="A0A067MA74"/>
<name>A0A067MA74_BOTB1</name>
<dbReference type="Gene3D" id="3.90.1150.10">
    <property type="entry name" value="Aspartate Aminotransferase, domain 1"/>
    <property type="match status" value="1"/>
</dbReference>
<dbReference type="SUPFAM" id="SSF53383">
    <property type="entry name" value="PLP-dependent transferases"/>
    <property type="match status" value="1"/>
</dbReference>
<evidence type="ECO:0008006" key="3">
    <source>
        <dbReference type="Google" id="ProtNLM"/>
    </source>
</evidence>
<keyword evidence="2" id="KW-1185">Reference proteome</keyword>
<gene>
    <name evidence="1" type="ORF">BOTBODRAFT_176397</name>
</gene>
<sequence length="165" mass="18068">MAPIMGISPPLPPASPLATLTRSLDVASVEKSFIGPAPSAALPTWLSLPAQLRGGSEGKERLRHFAFNARCLSRGKMCLFSRMMLERKAPVVVVVVAYPATPLVTSRVKFCLSAAHTKDDVDVLLKACDEIEDVLDLKHGVGKRWSLGEVMRRAMELHQRRGNPR</sequence>
<reference evidence="2" key="1">
    <citation type="journal article" date="2014" name="Proc. Natl. Acad. Sci. U.S.A.">
        <title>Extensive sampling of basidiomycete genomes demonstrates inadequacy of the white-rot/brown-rot paradigm for wood decay fungi.</title>
        <authorList>
            <person name="Riley R."/>
            <person name="Salamov A.A."/>
            <person name="Brown D.W."/>
            <person name="Nagy L.G."/>
            <person name="Floudas D."/>
            <person name="Held B.W."/>
            <person name="Levasseur A."/>
            <person name="Lombard V."/>
            <person name="Morin E."/>
            <person name="Otillar R."/>
            <person name="Lindquist E.A."/>
            <person name="Sun H."/>
            <person name="LaButti K.M."/>
            <person name="Schmutz J."/>
            <person name="Jabbour D."/>
            <person name="Luo H."/>
            <person name="Baker S.E."/>
            <person name="Pisabarro A.G."/>
            <person name="Walton J.D."/>
            <person name="Blanchette R.A."/>
            <person name="Henrissat B."/>
            <person name="Martin F."/>
            <person name="Cullen D."/>
            <person name="Hibbett D.S."/>
            <person name="Grigoriev I.V."/>
        </authorList>
    </citation>
    <scope>NUCLEOTIDE SEQUENCE [LARGE SCALE GENOMIC DNA]</scope>
    <source>
        <strain evidence="2">FD-172 SS1</strain>
    </source>
</reference>
<accession>A0A067MA74</accession>
<evidence type="ECO:0000313" key="1">
    <source>
        <dbReference type="EMBL" id="KDQ12454.1"/>
    </source>
</evidence>
<dbReference type="InterPro" id="IPR015422">
    <property type="entry name" value="PyrdxlP-dep_Trfase_small"/>
</dbReference>
<dbReference type="EMBL" id="KL198050">
    <property type="protein sequence ID" value="KDQ12454.1"/>
    <property type="molecule type" value="Genomic_DNA"/>
</dbReference>
<dbReference type="InterPro" id="IPR015424">
    <property type="entry name" value="PyrdxlP-dep_Trfase"/>
</dbReference>
<dbReference type="HOGENOM" id="CLU_015846_2_0_1"/>
<dbReference type="STRING" id="930990.A0A067MA74"/>
<organism evidence="1 2">
    <name type="scientific">Botryobasidium botryosum (strain FD-172 SS1)</name>
    <dbReference type="NCBI Taxonomy" id="930990"/>
    <lineage>
        <taxon>Eukaryota</taxon>
        <taxon>Fungi</taxon>
        <taxon>Dikarya</taxon>
        <taxon>Basidiomycota</taxon>
        <taxon>Agaricomycotina</taxon>
        <taxon>Agaricomycetes</taxon>
        <taxon>Cantharellales</taxon>
        <taxon>Botryobasidiaceae</taxon>
        <taxon>Botryobasidium</taxon>
    </lineage>
</organism>
<dbReference type="InParanoid" id="A0A067MA74"/>